<gene>
    <name evidence="2" type="ORF">COB11_06140</name>
    <name evidence="1" type="ORF">COB11_07365</name>
</gene>
<dbReference type="InterPro" id="IPR009057">
    <property type="entry name" value="Homeodomain-like_sf"/>
</dbReference>
<organism evidence="1 3">
    <name type="scientific">Aerophobetes bacterium</name>
    <dbReference type="NCBI Taxonomy" id="2030807"/>
    <lineage>
        <taxon>Bacteria</taxon>
        <taxon>Candidatus Aerophobota</taxon>
    </lineage>
</organism>
<proteinExistence type="predicted"/>
<accession>A0A2A4YDP1</accession>
<name>A0A2A4YDP1_UNCAE</name>
<sequence length="93" mass="10991">MSEIKVIMPKRWRAQRKKEIVLRLFKGELIDEISREIGVGSYRLEEWRQQALTSLDSGLKDRENDPLKDELLRAKQRIGDLAMENELLKRKAL</sequence>
<dbReference type="EMBL" id="NVUU01000104">
    <property type="protein sequence ID" value="PCI92427.1"/>
    <property type="molecule type" value="Genomic_DNA"/>
</dbReference>
<protein>
    <recommendedName>
        <fullName evidence="4">IS3 family transposase</fullName>
    </recommendedName>
</protein>
<reference evidence="3" key="1">
    <citation type="submission" date="2017-08" db="EMBL/GenBank/DDBJ databases">
        <title>A dynamic microbial community with high functional redundancy inhabits the cold, oxic subseafloor aquifer.</title>
        <authorList>
            <person name="Tully B.J."/>
            <person name="Wheat C.G."/>
            <person name="Glazer B.T."/>
            <person name="Huber J.A."/>
        </authorList>
    </citation>
    <scope>NUCLEOTIDE SEQUENCE [LARGE SCALE GENOMIC DNA]</scope>
</reference>
<dbReference type="Proteomes" id="UP000217838">
    <property type="component" value="Unassembled WGS sequence"/>
</dbReference>
<dbReference type="SUPFAM" id="SSF46689">
    <property type="entry name" value="Homeodomain-like"/>
    <property type="match status" value="1"/>
</dbReference>
<dbReference type="EMBL" id="NVUU01000077">
    <property type="protein sequence ID" value="PCI92975.1"/>
    <property type="molecule type" value="Genomic_DNA"/>
</dbReference>
<evidence type="ECO:0008006" key="4">
    <source>
        <dbReference type="Google" id="ProtNLM"/>
    </source>
</evidence>
<evidence type="ECO:0000313" key="1">
    <source>
        <dbReference type="EMBL" id="PCI92427.1"/>
    </source>
</evidence>
<evidence type="ECO:0000313" key="3">
    <source>
        <dbReference type="Proteomes" id="UP000217838"/>
    </source>
</evidence>
<comment type="caution">
    <text evidence="1">The sequence shown here is derived from an EMBL/GenBank/DDBJ whole genome shotgun (WGS) entry which is preliminary data.</text>
</comment>
<dbReference type="AlphaFoldDB" id="A0A2A4YDP1"/>
<evidence type="ECO:0000313" key="2">
    <source>
        <dbReference type="EMBL" id="PCI92975.1"/>
    </source>
</evidence>
<reference evidence="1" key="2">
    <citation type="journal article" date="2018" name="ISME J.">
        <title>A dynamic microbial community with high functional redundancy inhabits the cold, oxic subseafloor aquifer.</title>
        <authorList>
            <person name="Tully B.J."/>
            <person name="Wheat C.G."/>
            <person name="Glazer B.T."/>
            <person name="Huber J.A."/>
        </authorList>
    </citation>
    <scope>NUCLEOTIDE SEQUENCE</scope>
    <source>
        <strain evidence="1">NORP81</strain>
    </source>
</reference>